<dbReference type="Gene3D" id="1.10.10.10">
    <property type="entry name" value="Winged helix-like DNA-binding domain superfamily/Winged helix DNA-binding domain"/>
    <property type="match status" value="1"/>
</dbReference>
<dbReference type="EMBL" id="FNUY01000002">
    <property type="protein sequence ID" value="SEF81039.1"/>
    <property type="molecule type" value="Genomic_DNA"/>
</dbReference>
<dbReference type="RefSeq" id="WP_103871391.1">
    <property type="nucleotide sequence ID" value="NZ_FNUY01000002.1"/>
</dbReference>
<protein>
    <submittedName>
        <fullName evidence="1">Molybdate transport system regulatory protein</fullName>
    </submittedName>
</protein>
<proteinExistence type="predicted"/>
<dbReference type="InterPro" id="IPR051815">
    <property type="entry name" value="Molybdate_resp_trans_reg"/>
</dbReference>
<evidence type="ECO:0000313" key="1">
    <source>
        <dbReference type="EMBL" id="SEF81039.1"/>
    </source>
</evidence>
<dbReference type="InterPro" id="IPR036388">
    <property type="entry name" value="WH-like_DNA-bd_sf"/>
</dbReference>
<dbReference type="PANTHER" id="PTHR30432:SF1">
    <property type="entry name" value="DNA-BINDING TRANSCRIPTIONAL DUAL REGULATOR MODE"/>
    <property type="match status" value="1"/>
</dbReference>
<gene>
    <name evidence="1" type="ORF">SAMN04488115_102111</name>
</gene>
<evidence type="ECO:0000313" key="2">
    <source>
        <dbReference type="Proteomes" id="UP000236743"/>
    </source>
</evidence>
<keyword evidence="2" id="KW-1185">Reference proteome</keyword>
<name>A0A1H5V118_9HYPH</name>
<dbReference type="SUPFAM" id="SSF46785">
    <property type="entry name" value="Winged helix' DNA-binding domain"/>
    <property type="match status" value="1"/>
</dbReference>
<dbReference type="PANTHER" id="PTHR30432">
    <property type="entry name" value="TRANSCRIPTIONAL REGULATOR MODE"/>
    <property type="match status" value="1"/>
</dbReference>
<organism evidence="1 2">
    <name type="scientific">Bosea lathyri</name>
    <dbReference type="NCBI Taxonomy" id="1036778"/>
    <lineage>
        <taxon>Bacteria</taxon>
        <taxon>Pseudomonadati</taxon>
        <taxon>Pseudomonadota</taxon>
        <taxon>Alphaproteobacteria</taxon>
        <taxon>Hyphomicrobiales</taxon>
        <taxon>Boseaceae</taxon>
        <taxon>Bosea</taxon>
    </lineage>
</organism>
<accession>A0A1H5V118</accession>
<dbReference type="InterPro" id="IPR036390">
    <property type="entry name" value="WH_DNA-bd_sf"/>
</dbReference>
<dbReference type="OrthoDB" id="9800709at2"/>
<sequence>MPARPPPSTKLSLRLDFVPGGRLGPGKIELLEGIASTGSISGAGRAMKMSYRRAWLLVDDLNRMFTQPLVEAQPGGAKGGGANLTPLGRDVVAHYRAIEAATIAVNAAHIDALRGMVDARETCSEPLPL</sequence>
<dbReference type="Proteomes" id="UP000236743">
    <property type="component" value="Unassembled WGS sequence"/>
</dbReference>
<reference evidence="1 2" key="1">
    <citation type="submission" date="2016-10" db="EMBL/GenBank/DDBJ databases">
        <authorList>
            <person name="de Groot N.N."/>
        </authorList>
    </citation>
    <scope>NUCLEOTIDE SEQUENCE [LARGE SCALE GENOMIC DNA]</scope>
    <source>
        <strain evidence="1 2">DSM 26656</strain>
    </source>
</reference>
<dbReference type="AlphaFoldDB" id="A0A1H5V118"/>